<feature type="compositionally biased region" description="Polar residues" evidence="1">
    <location>
        <begin position="188"/>
        <end position="199"/>
    </location>
</feature>
<reference evidence="2 3" key="1">
    <citation type="submission" date="2024-09" db="EMBL/GenBank/DDBJ databases">
        <title>Chromosome-scale assembly of Riccia sorocarpa.</title>
        <authorList>
            <person name="Paukszto L."/>
        </authorList>
    </citation>
    <scope>NUCLEOTIDE SEQUENCE [LARGE SCALE GENOMIC DNA]</scope>
    <source>
        <strain evidence="2">LP-2024</strain>
        <tissue evidence="2">Aerial parts of the thallus</tissue>
    </source>
</reference>
<name>A0ABD3GZ36_9MARC</name>
<evidence type="ECO:0000256" key="1">
    <source>
        <dbReference type="SAM" id="MobiDB-lite"/>
    </source>
</evidence>
<evidence type="ECO:0008006" key="4">
    <source>
        <dbReference type="Google" id="ProtNLM"/>
    </source>
</evidence>
<dbReference type="EMBL" id="JBJQOH010000006">
    <property type="protein sequence ID" value="KAL3684512.1"/>
    <property type="molecule type" value="Genomic_DNA"/>
</dbReference>
<feature type="compositionally biased region" description="Polar residues" evidence="1">
    <location>
        <begin position="149"/>
        <end position="181"/>
    </location>
</feature>
<keyword evidence="3" id="KW-1185">Reference proteome</keyword>
<proteinExistence type="predicted"/>
<protein>
    <recommendedName>
        <fullName evidence="4">CCHC-type domain-containing protein</fullName>
    </recommendedName>
</protein>
<gene>
    <name evidence="2" type="ORF">R1sor_002534</name>
</gene>
<evidence type="ECO:0000313" key="2">
    <source>
        <dbReference type="EMBL" id="KAL3684512.1"/>
    </source>
</evidence>
<accession>A0ABD3GZ36</accession>
<sequence length="199" mass="22432">MVDLNQDLKDVVKMVFPEMPDRIMRLAVRYTKLPDACFISRERGHFARTCPTAQNQAGESEARQAFIRTTRREPAQTQGGRSTGPYRAQQRTPEARRDGGGEPDADGFTGVRGRSMRRFQEPMRQVNMKVDNRYSVLQTEEEEDPSEENSTTQGTPKKQRSIGTNSAHTGHSQSSSQAGRTTNEETSRSIIQNQQVNQV</sequence>
<comment type="caution">
    <text evidence="2">The sequence shown here is derived from an EMBL/GenBank/DDBJ whole genome shotgun (WGS) entry which is preliminary data.</text>
</comment>
<feature type="region of interest" description="Disordered" evidence="1">
    <location>
        <begin position="69"/>
        <end position="199"/>
    </location>
</feature>
<dbReference type="AlphaFoldDB" id="A0ABD3GZ36"/>
<organism evidence="2 3">
    <name type="scientific">Riccia sorocarpa</name>
    <dbReference type="NCBI Taxonomy" id="122646"/>
    <lineage>
        <taxon>Eukaryota</taxon>
        <taxon>Viridiplantae</taxon>
        <taxon>Streptophyta</taxon>
        <taxon>Embryophyta</taxon>
        <taxon>Marchantiophyta</taxon>
        <taxon>Marchantiopsida</taxon>
        <taxon>Marchantiidae</taxon>
        <taxon>Marchantiales</taxon>
        <taxon>Ricciaceae</taxon>
        <taxon>Riccia</taxon>
    </lineage>
</organism>
<evidence type="ECO:0000313" key="3">
    <source>
        <dbReference type="Proteomes" id="UP001633002"/>
    </source>
</evidence>
<dbReference type="Proteomes" id="UP001633002">
    <property type="component" value="Unassembled WGS sequence"/>
</dbReference>